<proteinExistence type="predicted"/>
<dbReference type="STRING" id="501024.RTCCBAU85039_6307"/>
<gene>
    <name evidence="7" type="ORF">RTCCBAU85039_6307</name>
    <name evidence="8" type="ORF">SAMN05216228_105019</name>
</gene>
<dbReference type="GO" id="GO:0015658">
    <property type="term" value="F:branched-chain amino acid transmembrane transporter activity"/>
    <property type="evidence" value="ECO:0007669"/>
    <property type="project" value="InterPro"/>
</dbReference>
<evidence type="ECO:0000313" key="8">
    <source>
        <dbReference type="EMBL" id="SEP20992.1"/>
    </source>
</evidence>
<feature type="transmembrane region" description="Helical" evidence="6">
    <location>
        <begin position="35"/>
        <end position="53"/>
    </location>
</feature>
<name>A0A1H8VZZ6_9HYPH</name>
<keyword evidence="2" id="KW-1003">Cell membrane</keyword>
<evidence type="ECO:0000313" key="10">
    <source>
        <dbReference type="Proteomes" id="UP000198939"/>
    </source>
</evidence>
<feature type="transmembrane region" description="Helical" evidence="6">
    <location>
        <begin position="60"/>
        <end position="79"/>
    </location>
</feature>
<evidence type="ECO:0000256" key="4">
    <source>
        <dbReference type="ARBA" id="ARBA00022989"/>
    </source>
</evidence>
<feature type="transmembrane region" description="Helical" evidence="6">
    <location>
        <begin position="114"/>
        <end position="133"/>
    </location>
</feature>
<dbReference type="InterPro" id="IPR001851">
    <property type="entry name" value="ABC_transp_permease"/>
</dbReference>
<feature type="transmembrane region" description="Helical" evidence="6">
    <location>
        <begin position="153"/>
        <end position="172"/>
    </location>
</feature>
<dbReference type="Proteomes" id="UP000183063">
    <property type="component" value="Unassembled WGS sequence"/>
</dbReference>
<organism evidence="7 9">
    <name type="scientific">Rhizobium tibeticum</name>
    <dbReference type="NCBI Taxonomy" id="501024"/>
    <lineage>
        <taxon>Bacteria</taxon>
        <taxon>Pseudomonadati</taxon>
        <taxon>Pseudomonadota</taxon>
        <taxon>Alphaproteobacteria</taxon>
        <taxon>Hyphomicrobiales</taxon>
        <taxon>Rhizobiaceae</taxon>
        <taxon>Rhizobium/Agrobacterium group</taxon>
        <taxon>Rhizobium</taxon>
    </lineage>
</organism>
<dbReference type="AlphaFoldDB" id="A0A1H8VZZ6"/>
<evidence type="ECO:0000256" key="2">
    <source>
        <dbReference type="ARBA" id="ARBA00022475"/>
    </source>
</evidence>
<evidence type="ECO:0000313" key="7">
    <source>
        <dbReference type="EMBL" id="SEI20061.1"/>
    </source>
</evidence>
<evidence type="ECO:0000256" key="5">
    <source>
        <dbReference type="ARBA" id="ARBA00023136"/>
    </source>
</evidence>
<accession>A0A1H8VZZ6</accession>
<dbReference type="EMBL" id="FNXB01000064">
    <property type="protein sequence ID" value="SEI20061.1"/>
    <property type="molecule type" value="Genomic_DNA"/>
</dbReference>
<evidence type="ECO:0000256" key="6">
    <source>
        <dbReference type="SAM" id="Phobius"/>
    </source>
</evidence>
<dbReference type="Proteomes" id="UP000198939">
    <property type="component" value="Unassembled WGS sequence"/>
</dbReference>
<dbReference type="GO" id="GO:0005886">
    <property type="term" value="C:plasma membrane"/>
    <property type="evidence" value="ECO:0007669"/>
    <property type="project" value="UniProtKB-SubCell"/>
</dbReference>
<protein>
    <submittedName>
        <fullName evidence="8">Branched-chain amino acid transport system / permease component</fullName>
    </submittedName>
    <submittedName>
        <fullName evidence="7">Leucine/isoleucine/valine transporter permease subunit</fullName>
    </submittedName>
</protein>
<evidence type="ECO:0000313" key="9">
    <source>
        <dbReference type="Proteomes" id="UP000183063"/>
    </source>
</evidence>
<dbReference type="RefSeq" id="WP_244541497.1">
    <property type="nucleotide sequence ID" value="NZ_FNXB01000064.1"/>
</dbReference>
<dbReference type="PANTHER" id="PTHR30482:SF17">
    <property type="entry name" value="ABC TRANSPORTER ATP-BINDING PROTEIN"/>
    <property type="match status" value="1"/>
</dbReference>
<keyword evidence="4 6" id="KW-1133">Transmembrane helix</keyword>
<reference evidence="8 10" key="2">
    <citation type="submission" date="2016-10" db="EMBL/GenBank/DDBJ databases">
        <authorList>
            <person name="Varghese N."/>
            <person name="Submissions S."/>
        </authorList>
    </citation>
    <scope>NUCLEOTIDE SEQUENCE [LARGE SCALE GENOMIC DNA]</scope>
    <source>
        <strain evidence="8 10">CGMCC 1.7071</strain>
    </source>
</reference>
<dbReference type="Pfam" id="PF02653">
    <property type="entry name" value="BPD_transp_2"/>
    <property type="match status" value="1"/>
</dbReference>
<dbReference type="InterPro" id="IPR043428">
    <property type="entry name" value="LivM-like"/>
</dbReference>
<feature type="transmembrane region" description="Helical" evidence="6">
    <location>
        <begin position="85"/>
        <end position="107"/>
    </location>
</feature>
<keyword evidence="3 6" id="KW-0812">Transmembrane</keyword>
<evidence type="ECO:0000256" key="3">
    <source>
        <dbReference type="ARBA" id="ARBA00022692"/>
    </source>
</evidence>
<dbReference type="CDD" id="cd06581">
    <property type="entry name" value="TM_PBP1_LivM_like"/>
    <property type="match status" value="1"/>
</dbReference>
<keyword evidence="10" id="KW-1185">Reference proteome</keyword>
<dbReference type="EMBL" id="FOCV01000050">
    <property type="protein sequence ID" value="SEP20992.1"/>
    <property type="molecule type" value="Genomic_DNA"/>
</dbReference>
<sequence length="197" mass="21010">MKSRSFVLHPVVVAAFVFAALTVASFPLGIPVSRITQIAIFTLYGMGVALLVSYTGLVPFGASVFFGCAGYVVALGMHYAGGNGITGLLMAIAASAVIGFGIGALILRRSGIYFSLLTLACSQIAYEIAFNWTEVTGGENGLQNVPRPLFASPLPYHFFVLFVVLAGMLFLWRLVHAPFGRSLQAIRDNEQRAESLG</sequence>
<evidence type="ECO:0000256" key="1">
    <source>
        <dbReference type="ARBA" id="ARBA00004651"/>
    </source>
</evidence>
<keyword evidence="5 6" id="KW-0472">Membrane</keyword>
<comment type="subcellular location">
    <subcellularLocation>
        <location evidence="1">Cell membrane</location>
        <topology evidence="1">Multi-pass membrane protein</topology>
    </subcellularLocation>
</comment>
<reference evidence="7" key="1">
    <citation type="submission" date="2016-10" db="EMBL/GenBank/DDBJ databases">
        <authorList>
            <person name="de Groot N.N."/>
        </authorList>
    </citation>
    <scope>NUCLEOTIDE SEQUENCE [LARGE SCALE GENOMIC DNA]</scope>
    <source>
        <strain evidence="7">CCBAU85039</strain>
    </source>
</reference>
<dbReference type="PANTHER" id="PTHR30482">
    <property type="entry name" value="HIGH-AFFINITY BRANCHED-CHAIN AMINO ACID TRANSPORT SYSTEM PERMEASE"/>
    <property type="match status" value="1"/>
</dbReference>
<reference evidence="9" key="3">
    <citation type="submission" date="2016-10" db="EMBL/GenBank/DDBJ databases">
        <authorList>
            <person name="Wibberg D."/>
        </authorList>
    </citation>
    <scope>NUCLEOTIDE SEQUENCE [LARGE SCALE GENOMIC DNA]</scope>
</reference>